<proteinExistence type="predicted"/>
<dbReference type="Pfam" id="PF02171">
    <property type="entry name" value="Piwi"/>
    <property type="match status" value="1"/>
</dbReference>
<evidence type="ECO:0000259" key="1">
    <source>
        <dbReference type="PROSITE" id="PS50822"/>
    </source>
</evidence>
<sequence length="344" mass="39017">MEQILKQAWIRAGNMARSPSKLMLCILPNYSVPFYAVIKRVCDTVIDVVTQCVQSKHIFQAKRLYCAILCLKMNVKLDDMNSFVNPQEIIYDLGGVSEGQFYQVFDFEIEAVRRTDACTALEATYKPSITFVVVQRGRHTRLFSKDVRDLDRIGNTLVGTVVESTITHPFEFNLVLGLGIHSQGENWDIISECLDSVSTDVKNAKTNKIILKNKVQNVPDFQIQRSHYNKVEFSFATDTYKHKELSPLKPKFQLIAPDFSDEESSDDKIFSSIGPLATLSPMDINVPNISHPITKLNLATKLDTTTSSQNNLSFQDKTLIQWLKMRKDLILQALNAMFSSDISY</sequence>
<dbReference type="PROSITE" id="PS50822">
    <property type="entry name" value="PIWI"/>
    <property type="match status" value="1"/>
</dbReference>
<organism evidence="2 3">
    <name type="scientific">Funneliformis mosseae</name>
    <name type="common">Endomycorrhizal fungus</name>
    <name type="synonym">Glomus mosseae</name>
    <dbReference type="NCBI Taxonomy" id="27381"/>
    <lineage>
        <taxon>Eukaryota</taxon>
        <taxon>Fungi</taxon>
        <taxon>Fungi incertae sedis</taxon>
        <taxon>Mucoromycota</taxon>
        <taxon>Glomeromycotina</taxon>
        <taxon>Glomeromycetes</taxon>
        <taxon>Glomerales</taxon>
        <taxon>Glomeraceae</taxon>
        <taxon>Funneliformis</taxon>
    </lineage>
</organism>
<evidence type="ECO:0000313" key="2">
    <source>
        <dbReference type="EMBL" id="CAG8612915.1"/>
    </source>
</evidence>
<accession>A0A9N9CRG1</accession>
<dbReference type="GO" id="GO:0003676">
    <property type="term" value="F:nucleic acid binding"/>
    <property type="evidence" value="ECO:0007669"/>
    <property type="project" value="InterPro"/>
</dbReference>
<dbReference type="AlphaFoldDB" id="A0A9N9CRG1"/>
<gene>
    <name evidence="2" type="ORF">FMOSSE_LOCUS9561</name>
</gene>
<dbReference type="InterPro" id="IPR003165">
    <property type="entry name" value="Piwi"/>
</dbReference>
<dbReference type="PANTHER" id="PTHR22891">
    <property type="entry name" value="EUKARYOTIC TRANSLATION INITIATION FACTOR 2C"/>
    <property type="match status" value="1"/>
</dbReference>
<dbReference type="InterPro" id="IPR012337">
    <property type="entry name" value="RNaseH-like_sf"/>
</dbReference>
<keyword evidence="3" id="KW-1185">Reference proteome</keyword>
<evidence type="ECO:0000313" key="3">
    <source>
        <dbReference type="Proteomes" id="UP000789375"/>
    </source>
</evidence>
<feature type="domain" description="Piwi" evidence="1">
    <location>
        <begin position="86"/>
        <end position="169"/>
    </location>
</feature>
<name>A0A9N9CRG1_FUNMO</name>
<dbReference type="SMART" id="SM00950">
    <property type="entry name" value="Piwi"/>
    <property type="match status" value="1"/>
</dbReference>
<reference evidence="2" key="1">
    <citation type="submission" date="2021-06" db="EMBL/GenBank/DDBJ databases">
        <authorList>
            <person name="Kallberg Y."/>
            <person name="Tangrot J."/>
            <person name="Rosling A."/>
        </authorList>
    </citation>
    <scope>NUCLEOTIDE SEQUENCE</scope>
    <source>
        <strain evidence="2">87-6 pot B 2015</strain>
    </source>
</reference>
<comment type="caution">
    <text evidence="2">The sequence shown here is derived from an EMBL/GenBank/DDBJ whole genome shotgun (WGS) entry which is preliminary data.</text>
</comment>
<dbReference type="InterPro" id="IPR036397">
    <property type="entry name" value="RNaseH_sf"/>
</dbReference>
<protein>
    <submittedName>
        <fullName evidence="2">13058_t:CDS:1</fullName>
    </submittedName>
</protein>
<dbReference type="SUPFAM" id="SSF53098">
    <property type="entry name" value="Ribonuclease H-like"/>
    <property type="match status" value="1"/>
</dbReference>
<dbReference type="EMBL" id="CAJVPP010002835">
    <property type="protein sequence ID" value="CAG8612915.1"/>
    <property type="molecule type" value="Genomic_DNA"/>
</dbReference>
<dbReference type="Proteomes" id="UP000789375">
    <property type="component" value="Unassembled WGS sequence"/>
</dbReference>
<dbReference type="Gene3D" id="3.30.420.10">
    <property type="entry name" value="Ribonuclease H-like superfamily/Ribonuclease H"/>
    <property type="match status" value="1"/>
</dbReference>